<feature type="compositionally biased region" description="Basic and acidic residues" evidence="1">
    <location>
        <begin position="237"/>
        <end position="246"/>
    </location>
</feature>
<feature type="region of interest" description="Disordered" evidence="1">
    <location>
        <begin position="237"/>
        <end position="262"/>
    </location>
</feature>
<evidence type="ECO:0000313" key="2">
    <source>
        <dbReference type="EMBL" id="CAA6827988.1"/>
    </source>
</evidence>
<evidence type="ECO:0000256" key="1">
    <source>
        <dbReference type="SAM" id="MobiDB-lite"/>
    </source>
</evidence>
<accession>A0A6S6U8I2</accession>
<dbReference type="EMBL" id="CACVAQ010000418">
    <property type="protein sequence ID" value="CAA6827988.1"/>
    <property type="molecule type" value="Genomic_DNA"/>
</dbReference>
<protein>
    <submittedName>
        <fullName evidence="2">Uncharacterized protein</fullName>
    </submittedName>
</protein>
<proteinExistence type="predicted"/>
<name>A0A6S6U8I2_9BACT</name>
<dbReference type="AlphaFoldDB" id="A0A6S6U8I2"/>
<gene>
    <name evidence="2" type="ORF">HELGO_WM21992</name>
</gene>
<organism evidence="2">
    <name type="scientific">uncultured Aureispira sp</name>
    <dbReference type="NCBI Taxonomy" id="1331704"/>
    <lineage>
        <taxon>Bacteria</taxon>
        <taxon>Pseudomonadati</taxon>
        <taxon>Bacteroidota</taxon>
        <taxon>Saprospiria</taxon>
        <taxon>Saprospirales</taxon>
        <taxon>Saprospiraceae</taxon>
        <taxon>Aureispira</taxon>
        <taxon>environmental samples</taxon>
    </lineage>
</organism>
<sequence length="823" mass="93163">MPNLHYWNSLLVLLLFLTLSPKTNLENVPNQELIDTTKSLVQKIKSIQKHCKEHHVDLKTLLSKEEQKEYQATLAFIKKYLPEIKADAFSSKQESENETEPLDEDISQPAFIEAVLQWRTAFLKELKTIQTKYAEVVLDPNKFSTSIGSNLSVLPLNTALYEEWKNIVAKIPNPSTGAIVFDALIQNTSETWMLTQNIKKLTSHYRKAAHKKIYSKYEETRIDGSLPQIALFQTAIDDSKDPKDPNLPENTNAKAEADKAKAEADKAKAEAYRNVLNTWVDREVANLSYESGDDTIYVDMTMISIVAPSMKIHNLPIELQSNLLQSILTNAKKLGSRKQSVKNLKNIAIGEVTTFHTQNLHKKENYQDLTLEKIEAIKFPTNISGWILDYQVSSKERNPKVKEYQTILENWRQSERTSLDSTNASEHLKIDPVSLKLSSNLVSHTGIPDQIRNDFLEAIKAELVQVEKQEGVLNFNKAATTARNQIQAFARDYNIDNTLFDYKALEIEEIRKLEFPSGLHGWLKDAEAQGVKKDVKTNINAQLKLVLKNDIKFNLEALVKELKIDMGGLTINNDFNFDNDMTLTYNSLSLILKELIEINKSKKIDKKPKYKAASETVKLVLKDFYNNYYNGCDYGGRLMLKANLEKDSNGTCTFSLHKNIAVEKGNGSILVLDETLLEEIPSIKIKKNKEATVKIDFALTYRYNKESSISITKEGAYIIKEAEGSAGIEVGSRFAQLYLGARYNVTKVPEKESVAIIEASKDKTFTDSFTFEIVVKNTENGIEFSRGADISFADANYNRLAPQLKEIVKLCGDIETKYTAQSE</sequence>
<reference evidence="2" key="1">
    <citation type="submission" date="2020-01" db="EMBL/GenBank/DDBJ databases">
        <authorList>
            <person name="Meier V. D."/>
            <person name="Meier V D."/>
        </authorList>
    </citation>
    <scope>NUCLEOTIDE SEQUENCE</scope>
    <source>
        <strain evidence="2">HLG_WM_MAG_10</strain>
    </source>
</reference>